<accession>A0A7J6MSG4</accession>
<evidence type="ECO:0000313" key="2">
    <source>
        <dbReference type="EMBL" id="KAF4674523.1"/>
    </source>
</evidence>
<gene>
    <name evidence="2" type="ORF">FOZ60_001204</name>
</gene>
<comment type="caution">
    <text evidence="2">The sequence shown here is derived from an EMBL/GenBank/DDBJ whole genome shotgun (WGS) entry which is preliminary data.</text>
</comment>
<proteinExistence type="predicted"/>
<dbReference type="EMBL" id="JABANP010001166">
    <property type="protein sequence ID" value="KAF4674523.1"/>
    <property type="molecule type" value="Genomic_DNA"/>
</dbReference>
<feature type="region of interest" description="Disordered" evidence="1">
    <location>
        <begin position="1"/>
        <end position="138"/>
    </location>
</feature>
<protein>
    <submittedName>
        <fullName evidence="2">Uncharacterized protein</fullName>
    </submittedName>
</protein>
<evidence type="ECO:0000256" key="1">
    <source>
        <dbReference type="SAM" id="MobiDB-lite"/>
    </source>
</evidence>
<dbReference type="OrthoDB" id="3218065at2759"/>
<evidence type="ECO:0000313" key="3">
    <source>
        <dbReference type="Proteomes" id="UP000541610"/>
    </source>
</evidence>
<organism evidence="2 3">
    <name type="scientific">Perkinsus olseni</name>
    <name type="common">Perkinsus atlanticus</name>
    <dbReference type="NCBI Taxonomy" id="32597"/>
    <lineage>
        <taxon>Eukaryota</taxon>
        <taxon>Sar</taxon>
        <taxon>Alveolata</taxon>
        <taxon>Perkinsozoa</taxon>
        <taxon>Perkinsea</taxon>
        <taxon>Perkinsida</taxon>
        <taxon>Perkinsidae</taxon>
        <taxon>Perkinsus</taxon>
    </lineage>
</organism>
<feature type="compositionally biased region" description="Basic residues" evidence="1">
    <location>
        <begin position="671"/>
        <end position="683"/>
    </location>
</feature>
<sequence length="683" mass="77867">MGVEDTLAVSQESAQSHHTSSTLTEARSASNAEEDLSKHHRKKITQSKRGPKRRSERLLPVEEEEQSASPVIHGYNTRSQPLTRWQQRKATGKVKAKDAPPKKKAPWKTSFQPRKNAKGPSKKLQQQRDAKRQQRLQHRQADEIIASLELDNPLDDISWDSKKRLASYWVLKRYYEGIRSGLEVTKEYLVQEVSDLLDVSTNSVLRWCIEYELNRAIAESKRGKHSKSFSPILDAGYEDFRDRLKSFIRENSLGGSGKPNLTIKRVAGWVNEDLGLTNEDGYSERTVGDWMHYLGFDIVLVKKTLYVDGHEREDVVADRERFGKQLDDLRPKLLTIDDETLEVQANPEAKFILISQDEKIHHSNDVQRRYWSDKSFSKLPTKSQGRTIMTSDFLSEVYGFVKYSERDPLVPGERTGSVLDVSADGYYNSERCQVDFQECSEAVEGLTAADGQRLHCVFLTDRSPIHCKYAGDALNARTMNVKPGGRQPRMRDGWFWLNGRRKAQSMVFPTTHPSYPGLPKGLKEVCKERFGMGAISGKRHEDLVEMLVACDDFKGQKTILEEQAAERGDVVIFGVKFHPELAPIEAAYRSVAKTLRISNTSGSSKGFKDRVEGAQESGDLTLELIRKHFRSAREYLALYREGRTLEEIEKLKAQKRKHRGAAPNLRISPTRSRKGKYPRNRLT</sequence>
<reference evidence="2 3" key="1">
    <citation type="submission" date="2020-04" db="EMBL/GenBank/DDBJ databases">
        <title>Perkinsus olseni comparative genomics.</title>
        <authorList>
            <person name="Bogema D.R."/>
        </authorList>
    </citation>
    <scope>NUCLEOTIDE SEQUENCE [LARGE SCALE GENOMIC DNA]</scope>
    <source>
        <strain evidence="2">00978-12</strain>
    </source>
</reference>
<feature type="region of interest" description="Disordered" evidence="1">
    <location>
        <begin position="653"/>
        <end position="683"/>
    </location>
</feature>
<dbReference type="PANTHER" id="PTHR35871:SF1">
    <property type="entry name" value="CXC1-LIKE CYSTEINE CLUSTER ASSOCIATED WITH KDZ TRANSPOSASES DOMAIN-CONTAINING PROTEIN"/>
    <property type="match status" value="1"/>
</dbReference>
<dbReference type="AlphaFoldDB" id="A0A7J6MSG4"/>
<feature type="compositionally biased region" description="Polar residues" evidence="1">
    <location>
        <begin position="76"/>
        <end position="85"/>
    </location>
</feature>
<dbReference type="PANTHER" id="PTHR35871">
    <property type="entry name" value="EXPRESSED PROTEIN"/>
    <property type="match status" value="1"/>
</dbReference>
<name>A0A7J6MSG4_PEROL</name>
<dbReference type="Proteomes" id="UP000541610">
    <property type="component" value="Unassembled WGS sequence"/>
</dbReference>
<feature type="compositionally biased region" description="Basic residues" evidence="1">
    <location>
        <begin position="38"/>
        <end position="55"/>
    </location>
</feature>
<feature type="compositionally biased region" description="Polar residues" evidence="1">
    <location>
        <begin position="8"/>
        <end position="31"/>
    </location>
</feature>